<protein>
    <submittedName>
        <fullName evidence="8">Solute:sodium symporter family transporter</fullName>
    </submittedName>
</protein>
<feature type="transmembrane region" description="Helical" evidence="7">
    <location>
        <begin position="434"/>
        <end position="454"/>
    </location>
</feature>
<dbReference type="PROSITE" id="PS50283">
    <property type="entry name" value="NA_SOLUT_SYMP_3"/>
    <property type="match status" value="1"/>
</dbReference>
<evidence type="ECO:0000256" key="3">
    <source>
        <dbReference type="ARBA" id="ARBA00022692"/>
    </source>
</evidence>
<dbReference type="PANTHER" id="PTHR11819:SF195">
    <property type="entry name" value="SODIUM_GLUCOSE COTRANSPORTER 4"/>
    <property type="match status" value="1"/>
</dbReference>
<gene>
    <name evidence="8" type="primary">yidK</name>
    <name evidence="8" type="ORF">NRIC_20700</name>
</gene>
<proteinExistence type="inferred from homology"/>
<evidence type="ECO:0000256" key="4">
    <source>
        <dbReference type="ARBA" id="ARBA00022989"/>
    </source>
</evidence>
<feature type="transmembrane region" description="Helical" evidence="7">
    <location>
        <begin position="119"/>
        <end position="142"/>
    </location>
</feature>
<comment type="similarity">
    <text evidence="2 6">Belongs to the sodium:solute symporter (SSF) (TC 2.A.21) family.</text>
</comment>
<dbReference type="CDD" id="cd10328">
    <property type="entry name" value="SLC5sbd_YidK"/>
    <property type="match status" value="1"/>
</dbReference>
<dbReference type="GO" id="GO:0005412">
    <property type="term" value="F:D-glucose:sodium symporter activity"/>
    <property type="evidence" value="ECO:0007669"/>
    <property type="project" value="TreeGrafter"/>
</dbReference>
<name>A0A4V0WPK5_9ENTE</name>
<feature type="transmembrane region" description="Helical" evidence="7">
    <location>
        <begin position="241"/>
        <end position="260"/>
    </location>
</feature>
<feature type="transmembrane region" description="Helical" evidence="7">
    <location>
        <begin position="380"/>
        <end position="397"/>
    </location>
</feature>
<sequence length="580" mass="62628">MDFFTIATFIFFTALVAIISWWITRKEDLSTNSGYFLGGRSLTGGVIAGSLLLTNLSAEQLVGLNGNGFAGSLTSMSWEVTSGLTLVLMGLIFLPKYLKSGFTTVPEFLEERFDKGTRNIVTALFLISLSLVTLPIVLYAGGIAVNSLFDVASLLGVTPEQSLFYVIAGTGLIGGIYAIFGGLKAVAVSDTINGVGLMVGGLLIPILGLRVLGDGSVMAGIDQLVTSHPEKLNAVTGPGNVPFSTIFTGILLVNTFYWCCNQQIVQRAFGAKNLVEGQKGVLYAGLIKIMVPVMLLFPGIIAFHLYGSEIGHQDLAYSYLVARVLPKSLLGFFGAVLFGAVLSSFNSALNSASTMFCINVYKPIINPNIDDEKLVKIGKVFGTFITIFAIFVAPQIAKAPDGLYAFMKSIMGYFNIPTLVVVLMGFATKKTPAIGAKIAIFFFITAYTLYNFVFDLSIHYLHVYGILFVCCVAIMLVAGIISPRKEAYKQKDVGVVDLTPWRYAKPVSIVIAMATVYAYVIFSPLGIVDQPEYQSRFLIITGLFAVLTFALFRVTLILQDKKSKAAPTIESLDGENMANE</sequence>
<feature type="transmembrane region" description="Helical" evidence="7">
    <location>
        <begin position="503"/>
        <end position="525"/>
    </location>
</feature>
<dbReference type="Proteomes" id="UP000290567">
    <property type="component" value="Unassembled WGS sequence"/>
</dbReference>
<evidence type="ECO:0000256" key="2">
    <source>
        <dbReference type="ARBA" id="ARBA00006434"/>
    </source>
</evidence>
<feature type="transmembrane region" description="Helical" evidence="7">
    <location>
        <begin position="76"/>
        <end position="98"/>
    </location>
</feature>
<dbReference type="EMBL" id="BJCC01000015">
    <property type="protein sequence ID" value="GCF94179.1"/>
    <property type="molecule type" value="Genomic_DNA"/>
</dbReference>
<feature type="transmembrane region" description="Helical" evidence="7">
    <location>
        <begin position="6"/>
        <end position="23"/>
    </location>
</feature>
<feature type="transmembrane region" description="Helical" evidence="7">
    <location>
        <begin position="162"/>
        <end position="183"/>
    </location>
</feature>
<accession>A0A4V0WPK5</accession>
<dbReference type="GO" id="GO:0005886">
    <property type="term" value="C:plasma membrane"/>
    <property type="evidence" value="ECO:0007669"/>
    <property type="project" value="TreeGrafter"/>
</dbReference>
<keyword evidence="4 7" id="KW-1133">Transmembrane helix</keyword>
<keyword evidence="5 7" id="KW-0472">Membrane</keyword>
<dbReference type="Gene3D" id="1.20.1730.10">
    <property type="entry name" value="Sodium/glucose cotransporter"/>
    <property type="match status" value="1"/>
</dbReference>
<dbReference type="AlphaFoldDB" id="A0A4V0WPK5"/>
<dbReference type="Pfam" id="PF00474">
    <property type="entry name" value="SSF"/>
    <property type="match status" value="1"/>
</dbReference>
<feature type="transmembrane region" description="Helical" evidence="7">
    <location>
        <begin position="195"/>
        <end position="221"/>
    </location>
</feature>
<dbReference type="PANTHER" id="PTHR11819">
    <property type="entry name" value="SOLUTE CARRIER FAMILY 5"/>
    <property type="match status" value="1"/>
</dbReference>
<feature type="transmembrane region" description="Helical" evidence="7">
    <location>
        <begin position="281"/>
        <end position="305"/>
    </location>
</feature>
<keyword evidence="3 7" id="KW-0812">Transmembrane</keyword>
<evidence type="ECO:0000313" key="9">
    <source>
        <dbReference type="Proteomes" id="UP000290567"/>
    </source>
</evidence>
<evidence type="ECO:0000313" key="8">
    <source>
        <dbReference type="EMBL" id="GCF94179.1"/>
    </source>
</evidence>
<dbReference type="NCBIfam" id="TIGR00813">
    <property type="entry name" value="sss"/>
    <property type="match status" value="1"/>
</dbReference>
<dbReference type="OrthoDB" id="9814523at2"/>
<dbReference type="InterPro" id="IPR001734">
    <property type="entry name" value="Na/solute_symporter"/>
</dbReference>
<comment type="subcellular location">
    <subcellularLocation>
        <location evidence="1">Membrane</location>
        <topology evidence="1">Multi-pass membrane protein</topology>
    </subcellularLocation>
</comment>
<dbReference type="InterPro" id="IPR038377">
    <property type="entry name" value="Na/Glc_symporter_sf"/>
</dbReference>
<evidence type="ECO:0000256" key="7">
    <source>
        <dbReference type="SAM" id="Phobius"/>
    </source>
</evidence>
<comment type="caution">
    <text evidence="8">The sequence shown here is derived from an EMBL/GenBank/DDBJ whole genome shotgun (WGS) entry which is preliminary data.</text>
</comment>
<dbReference type="NCBIfam" id="NF007790">
    <property type="entry name" value="PRK10484.1"/>
    <property type="match status" value="1"/>
</dbReference>
<keyword evidence="9" id="KW-1185">Reference proteome</keyword>
<feature type="transmembrane region" description="Helical" evidence="7">
    <location>
        <begin position="325"/>
        <end position="345"/>
    </location>
</feature>
<dbReference type="RefSeq" id="WP_146622616.1">
    <property type="nucleotide sequence ID" value="NZ_BJCC01000015.1"/>
</dbReference>
<organism evidence="8 9">
    <name type="scientific">Enterococcus florum</name>
    <dbReference type="NCBI Taxonomy" id="2480627"/>
    <lineage>
        <taxon>Bacteria</taxon>
        <taxon>Bacillati</taxon>
        <taxon>Bacillota</taxon>
        <taxon>Bacilli</taxon>
        <taxon>Lactobacillales</taxon>
        <taxon>Enterococcaceae</taxon>
        <taxon>Enterococcus</taxon>
    </lineage>
</organism>
<feature type="transmembrane region" description="Helical" evidence="7">
    <location>
        <begin position="35"/>
        <end position="56"/>
    </location>
</feature>
<reference evidence="9" key="1">
    <citation type="submission" date="2019-02" db="EMBL/GenBank/DDBJ databases">
        <title>Draft genome sequence of Enterococcus sp. Gos25-1.</title>
        <authorList>
            <person name="Tanaka N."/>
            <person name="Shiwa Y."/>
            <person name="Fujita N."/>
        </authorList>
    </citation>
    <scope>NUCLEOTIDE SEQUENCE [LARGE SCALE GENOMIC DNA]</scope>
    <source>
        <strain evidence="9">Gos25-1</strain>
    </source>
</reference>
<evidence type="ECO:0000256" key="5">
    <source>
        <dbReference type="ARBA" id="ARBA00023136"/>
    </source>
</evidence>
<feature type="transmembrane region" description="Helical" evidence="7">
    <location>
        <begin position="460"/>
        <end position="482"/>
    </location>
</feature>
<evidence type="ECO:0000256" key="6">
    <source>
        <dbReference type="RuleBase" id="RU362091"/>
    </source>
</evidence>
<feature type="transmembrane region" description="Helical" evidence="7">
    <location>
        <begin position="403"/>
        <end position="427"/>
    </location>
</feature>
<feature type="transmembrane region" description="Helical" evidence="7">
    <location>
        <begin position="537"/>
        <end position="558"/>
    </location>
</feature>
<evidence type="ECO:0000256" key="1">
    <source>
        <dbReference type="ARBA" id="ARBA00004141"/>
    </source>
</evidence>